<evidence type="ECO:0000313" key="1">
    <source>
        <dbReference type="EMBL" id="GAL60537.1"/>
    </source>
</evidence>
<accession>A0A090VZ45</accession>
<dbReference type="STRING" id="1115515.EV102420_43_00070"/>
<proteinExistence type="predicted"/>
<dbReference type="AlphaFoldDB" id="A0A090VZ45"/>
<dbReference type="RefSeq" id="WP_255211705.1">
    <property type="nucleotide sequence ID" value="NZ_BBMZ01000043.1"/>
</dbReference>
<keyword evidence="2" id="KW-1185">Reference proteome</keyword>
<dbReference type="eggNOG" id="ENOG5032YQD">
    <property type="taxonomic scope" value="Bacteria"/>
</dbReference>
<evidence type="ECO:0000313" key="2">
    <source>
        <dbReference type="Proteomes" id="UP000029462"/>
    </source>
</evidence>
<organism evidence="1 2">
    <name type="scientific">Pseudescherichia vulneris NBRC 102420</name>
    <dbReference type="NCBI Taxonomy" id="1115515"/>
    <lineage>
        <taxon>Bacteria</taxon>
        <taxon>Pseudomonadati</taxon>
        <taxon>Pseudomonadota</taxon>
        <taxon>Gammaproteobacteria</taxon>
        <taxon>Enterobacterales</taxon>
        <taxon>Enterobacteriaceae</taxon>
        <taxon>Pseudescherichia</taxon>
    </lineage>
</organism>
<sequence>MILLFIFNLNAFADSQCGNFKVHWANDGLARINGAKPDTQKITFLKEGGDYNNIKFEWVMTTNQPGVWVGIEFIGLNGKATLNVEWIQVGVSEPRQFATYNCVTVK</sequence>
<dbReference type="Proteomes" id="UP000029462">
    <property type="component" value="Unassembled WGS sequence"/>
</dbReference>
<name>A0A090VZ45_PSEVU</name>
<comment type="caution">
    <text evidence="1">The sequence shown here is derived from an EMBL/GenBank/DDBJ whole genome shotgun (WGS) entry which is preliminary data.</text>
</comment>
<protein>
    <submittedName>
        <fullName evidence="1">Uncharacterized protein</fullName>
    </submittedName>
</protein>
<dbReference type="EMBL" id="BBMZ01000043">
    <property type="protein sequence ID" value="GAL60537.1"/>
    <property type="molecule type" value="Genomic_DNA"/>
</dbReference>
<gene>
    <name evidence="1" type="ORF">EV102420_43_00070</name>
</gene>
<reference evidence="1 2" key="1">
    <citation type="submission" date="2014-09" db="EMBL/GenBank/DDBJ databases">
        <title>Whole genome shotgun sequence of Escherichia vulneris NBRC 102420.</title>
        <authorList>
            <person name="Yoshida Y."/>
            <person name="Hosoyama A."/>
            <person name="Tsuchikane K."/>
            <person name="Ohji S."/>
            <person name="Ichikawa N."/>
            <person name="Kimura A."/>
            <person name="Yamazoe A."/>
            <person name="Ezaki T."/>
            <person name="Fujita N."/>
        </authorList>
    </citation>
    <scope>NUCLEOTIDE SEQUENCE [LARGE SCALE GENOMIC DNA]</scope>
    <source>
        <strain evidence="1 2">NBRC 102420</strain>
    </source>
</reference>